<keyword evidence="4" id="KW-1185">Reference proteome</keyword>
<feature type="chain" id="PRO_5004663034" description="Phosphate starvation-inducible protein PsiF" evidence="2">
    <location>
        <begin position="21"/>
        <end position="84"/>
    </location>
</feature>
<proteinExistence type="predicted"/>
<dbReference type="Proteomes" id="UP000017184">
    <property type="component" value="Chromosome"/>
</dbReference>
<evidence type="ECO:0000256" key="2">
    <source>
        <dbReference type="SAM" id="SignalP"/>
    </source>
</evidence>
<evidence type="ECO:0000256" key="1">
    <source>
        <dbReference type="SAM" id="MobiDB-lite"/>
    </source>
</evidence>
<dbReference type="EMBL" id="CP004885">
    <property type="protein sequence ID" value="AGX87889.1"/>
    <property type="molecule type" value="Genomic_DNA"/>
</dbReference>
<dbReference type="RefSeq" id="WP_022774261.1">
    <property type="nucleotide sequence ID" value="NC_022576.1"/>
</dbReference>
<evidence type="ECO:0000313" key="4">
    <source>
        <dbReference type="Proteomes" id="UP000017184"/>
    </source>
</evidence>
<dbReference type="STRING" id="946483.Cenrod_1805"/>
<dbReference type="HOGENOM" id="CLU_2521494_0_0_4"/>
<dbReference type="Pfam" id="PF07769">
    <property type="entry name" value="PsiF_repeat"/>
    <property type="match status" value="1"/>
</dbReference>
<gene>
    <name evidence="3" type="ORF">Cenrod_1805</name>
</gene>
<keyword evidence="2" id="KW-0732">Signal</keyword>
<evidence type="ECO:0000313" key="3">
    <source>
        <dbReference type="EMBL" id="AGX87889.1"/>
    </source>
</evidence>
<accession>U5NCL4</accession>
<dbReference type="AlphaFoldDB" id="U5NCL4"/>
<evidence type="ECO:0008006" key="5">
    <source>
        <dbReference type="Google" id="ProtNLM"/>
    </source>
</evidence>
<reference evidence="3 4" key="1">
    <citation type="journal article" date="2013" name="Genome Biol.">
        <title>Genomic analysis reveals key aspects of prokaryotic symbiosis in the phototrophic consortium "Chlorochromatium aggregatum".</title>
        <authorList>
            <person name="Liu Z."/>
            <person name="Muller J."/>
            <person name="Li T."/>
            <person name="Alvey R.M."/>
            <person name="Vogl K."/>
            <person name="Frigaard N.U."/>
            <person name="Rockwell N.C."/>
            <person name="Boyd E.S."/>
            <person name="Tomsho L.P."/>
            <person name="Schuster S.C."/>
            <person name="Henke P."/>
            <person name="Rohde M."/>
            <person name="Overmann J."/>
            <person name="Bryant D.A."/>
        </authorList>
    </citation>
    <scope>NUCLEOTIDE SEQUENCE [LARGE SCALE GENOMIC DNA]</scope>
    <source>
        <strain evidence="3">CR</strain>
    </source>
</reference>
<feature type="signal peptide" evidence="2">
    <location>
        <begin position="1"/>
        <end position="20"/>
    </location>
</feature>
<feature type="region of interest" description="Disordered" evidence="1">
    <location>
        <begin position="42"/>
        <end position="84"/>
    </location>
</feature>
<dbReference type="InterPro" id="IPR011690">
    <property type="entry name" value="P_starv_induced_PsiF"/>
</dbReference>
<protein>
    <recommendedName>
        <fullName evidence="5">Phosphate starvation-inducible protein PsiF</fullName>
    </recommendedName>
</protein>
<feature type="compositionally biased region" description="Low complexity" evidence="1">
    <location>
        <begin position="42"/>
        <end position="51"/>
    </location>
</feature>
<organism evidence="3 4">
    <name type="scientific">Candidatus Symbiobacter mobilis CR</name>
    <dbReference type="NCBI Taxonomy" id="946483"/>
    <lineage>
        <taxon>Bacteria</taxon>
        <taxon>Pseudomonadati</taxon>
        <taxon>Pseudomonadota</taxon>
        <taxon>Betaproteobacteria</taxon>
        <taxon>Burkholderiales</taxon>
        <taxon>Comamonadaceae</taxon>
    </lineage>
</organism>
<feature type="compositionally biased region" description="Basic and acidic residues" evidence="1">
    <location>
        <begin position="71"/>
        <end position="84"/>
    </location>
</feature>
<dbReference type="OrthoDB" id="8001925at2"/>
<dbReference type="KEGG" id="cbx:Cenrod_1805"/>
<name>U5NCL4_9BURK</name>
<sequence>MKSLLCIVGLGLTLWGTAHATEAAADAASAAEPAAATAKAKAPVSSAVQAQRNRMKACNQEARTQQLKGQPRRDFMKECLRKKD</sequence>